<protein>
    <submittedName>
        <fullName evidence="1">Uncharacterized protein</fullName>
    </submittedName>
</protein>
<comment type="caution">
    <text evidence="1">The sequence shown here is derived from an EMBL/GenBank/DDBJ whole genome shotgun (WGS) entry which is preliminary data.</text>
</comment>
<evidence type="ECO:0000313" key="2">
    <source>
        <dbReference type="Proteomes" id="UP000294881"/>
    </source>
</evidence>
<accession>A0A4V2RWB2</accession>
<proteinExistence type="predicted"/>
<keyword evidence="2" id="KW-1185">Reference proteome</keyword>
<organism evidence="1 2">
    <name type="scientific">Camelimonas lactis</name>
    <dbReference type="NCBI Taxonomy" id="659006"/>
    <lineage>
        <taxon>Bacteria</taxon>
        <taxon>Pseudomonadati</taxon>
        <taxon>Pseudomonadota</taxon>
        <taxon>Alphaproteobacteria</taxon>
        <taxon>Hyphomicrobiales</taxon>
        <taxon>Chelatococcaceae</taxon>
        <taxon>Camelimonas</taxon>
    </lineage>
</organism>
<evidence type="ECO:0000313" key="1">
    <source>
        <dbReference type="EMBL" id="TCO07562.1"/>
    </source>
</evidence>
<dbReference type="Proteomes" id="UP000294881">
    <property type="component" value="Unassembled WGS sequence"/>
</dbReference>
<gene>
    <name evidence="1" type="ORF">EV666_13119</name>
</gene>
<name>A0A4V2RWB2_9HYPH</name>
<dbReference type="AlphaFoldDB" id="A0A4V2RWB2"/>
<sequence>MSVSTLEAGRRLGISAPRIQHWISRSFLPCPHDGWDARSATRILLMQELLSSGQPSTMAGIAAATLAKAGTLTAGAHLVVTAEPQPDGGVRYHASIVTGQPDTSDARVAVCVPLDPIRARVAAAWRSPTT</sequence>
<reference evidence="1 2" key="1">
    <citation type="submission" date="2019-03" db="EMBL/GenBank/DDBJ databases">
        <title>Genomic Encyclopedia of Type Strains, Phase IV (KMG-IV): sequencing the most valuable type-strain genomes for metagenomic binning, comparative biology and taxonomic classification.</title>
        <authorList>
            <person name="Goeker M."/>
        </authorList>
    </citation>
    <scope>NUCLEOTIDE SEQUENCE [LARGE SCALE GENOMIC DNA]</scope>
    <source>
        <strain evidence="1 2">DSM 22958</strain>
    </source>
</reference>
<dbReference type="EMBL" id="SLWL01000031">
    <property type="protein sequence ID" value="TCO07562.1"/>
    <property type="molecule type" value="Genomic_DNA"/>
</dbReference>